<keyword evidence="5 7" id="KW-1133">Transmembrane helix</keyword>
<evidence type="ECO:0000313" key="9">
    <source>
        <dbReference type="EMBL" id="KRL14677.1"/>
    </source>
</evidence>
<keyword evidence="2 7" id="KW-0813">Transport</keyword>
<dbReference type="SUPFAM" id="SSF161098">
    <property type="entry name" value="MetI-like"/>
    <property type="match status" value="1"/>
</dbReference>
<evidence type="ECO:0000259" key="8">
    <source>
        <dbReference type="PROSITE" id="PS50928"/>
    </source>
</evidence>
<dbReference type="PATRIC" id="fig|1423792.3.peg.335"/>
<organism evidence="9 10">
    <name type="scientific">Schleiferilactobacillus perolens DSM 12744</name>
    <dbReference type="NCBI Taxonomy" id="1423792"/>
    <lineage>
        <taxon>Bacteria</taxon>
        <taxon>Bacillati</taxon>
        <taxon>Bacillota</taxon>
        <taxon>Bacilli</taxon>
        <taxon>Lactobacillales</taxon>
        <taxon>Lactobacillaceae</taxon>
        <taxon>Schleiferilactobacillus</taxon>
    </lineage>
</organism>
<sequence>MAPGPARLGAIGVSVPHDWNGYTNGRPTDMQMTGAVFINGGSKIMMEKETVAGGKPTRPKKKFDRHRADAIQAYSFLAPAFLVILVFFIAAFVFALYMSFNKVNMYNNQYTFRGLQNYAEIFKDNIALTALKNTSLFSLVVVPCQTVLALIIAYALSSKGIRFKKLFRLIYFLPTLTSSAALTLIFMFIFNVNGPVNGFLTGAGWLTKPINFLQEPQYALKVIMVMNIWSTVPNFMTVYLASLVDLPDSLYEAAEMDGANAWQKLRSITIPYLRPITTYVLLMGIIGTFQMFDQAYIFSNGSGGPDNSTLTVALMVYQYAFGQMNTMGYACALALFLAVVIYVVARLAEKLNGGNGLANN</sequence>
<dbReference type="Pfam" id="PF00528">
    <property type="entry name" value="BPD_transp_1"/>
    <property type="match status" value="1"/>
</dbReference>
<evidence type="ECO:0000256" key="5">
    <source>
        <dbReference type="ARBA" id="ARBA00022989"/>
    </source>
</evidence>
<evidence type="ECO:0000256" key="3">
    <source>
        <dbReference type="ARBA" id="ARBA00022475"/>
    </source>
</evidence>
<comment type="subcellular location">
    <subcellularLocation>
        <location evidence="1 7">Cell membrane</location>
        <topology evidence="1 7">Multi-pass membrane protein</topology>
    </subcellularLocation>
</comment>
<feature type="transmembrane region" description="Helical" evidence="7">
    <location>
        <begin position="327"/>
        <end position="345"/>
    </location>
</feature>
<evidence type="ECO:0000256" key="7">
    <source>
        <dbReference type="RuleBase" id="RU363032"/>
    </source>
</evidence>
<feature type="transmembrane region" description="Helical" evidence="7">
    <location>
        <begin position="169"/>
        <end position="190"/>
    </location>
</feature>
<evidence type="ECO:0000256" key="1">
    <source>
        <dbReference type="ARBA" id="ARBA00004651"/>
    </source>
</evidence>
<dbReference type="CDD" id="cd06261">
    <property type="entry name" value="TM_PBP2"/>
    <property type="match status" value="1"/>
</dbReference>
<dbReference type="AlphaFoldDB" id="A0A0R1N9X8"/>
<protein>
    <submittedName>
        <fullName evidence="9">ABC-type sugar transport system, permease component</fullName>
    </submittedName>
</protein>
<dbReference type="Proteomes" id="UP000051330">
    <property type="component" value="Unassembled WGS sequence"/>
</dbReference>
<keyword evidence="10" id="KW-1185">Reference proteome</keyword>
<evidence type="ECO:0000256" key="2">
    <source>
        <dbReference type="ARBA" id="ARBA00022448"/>
    </source>
</evidence>
<dbReference type="InterPro" id="IPR035906">
    <property type="entry name" value="MetI-like_sf"/>
</dbReference>
<dbReference type="PROSITE" id="PS50928">
    <property type="entry name" value="ABC_TM1"/>
    <property type="match status" value="1"/>
</dbReference>
<keyword evidence="3" id="KW-1003">Cell membrane</keyword>
<dbReference type="GO" id="GO:0005886">
    <property type="term" value="C:plasma membrane"/>
    <property type="evidence" value="ECO:0007669"/>
    <property type="project" value="UniProtKB-SubCell"/>
</dbReference>
<feature type="transmembrane region" description="Helical" evidence="7">
    <location>
        <begin position="136"/>
        <end position="157"/>
    </location>
</feature>
<dbReference type="InterPro" id="IPR051393">
    <property type="entry name" value="ABC_transporter_permease"/>
</dbReference>
<feature type="transmembrane region" description="Helical" evidence="7">
    <location>
        <begin position="71"/>
        <end position="97"/>
    </location>
</feature>
<name>A0A0R1N9X8_9LACO</name>
<dbReference type="GO" id="GO:0055085">
    <property type="term" value="P:transmembrane transport"/>
    <property type="evidence" value="ECO:0007669"/>
    <property type="project" value="InterPro"/>
</dbReference>
<feature type="domain" description="ABC transmembrane type-1" evidence="8">
    <location>
        <begin position="131"/>
        <end position="348"/>
    </location>
</feature>
<keyword evidence="9" id="KW-0762">Sugar transport</keyword>
<evidence type="ECO:0000256" key="6">
    <source>
        <dbReference type="ARBA" id="ARBA00023136"/>
    </source>
</evidence>
<dbReference type="Gene3D" id="1.10.3720.10">
    <property type="entry name" value="MetI-like"/>
    <property type="match status" value="1"/>
</dbReference>
<dbReference type="STRING" id="1423792.FD09_GL000333"/>
<gene>
    <name evidence="9" type="ORF">FD09_GL000333</name>
</gene>
<feature type="transmembrane region" description="Helical" evidence="7">
    <location>
        <begin position="218"/>
        <end position="241"/>
    </location>
</feature>
<evidence type="ECO:0000313" key="10">
    <source>
        <dbReference type="Proteomes" id="UP000051330"/>
    </source>
</evidence>
<reference evidence="9 10" key="1">
    <citation type="journal article" date="2015" name="Genome Announc.">
        <title>Expanding the biotechnology potential of lactobacilli through comparative genomics of 213 strains and associated genera.</title>
        <authorList>
            <person name="Sun Z."/>
            <person name="Harris H.M."/>
            <person name="McCann A."/>
            <person name="Guo C."/>
            <person name="Argimon S."/>
            <person name="Zhang W."/>
            <person name="Yang X."/>
            <person name="Jeffery I.B."/>
            <person name="Cooney J.C."/>
            <person name="Kagawa T.F."/>
            <person name="Liu W."/>
            <person name="Song Y."/>
            <person name="Salvetti E."/>
            <person name="Wrobel A."/>
            <person name="Rasinkangas P."/>
            <person name="Parkhill J."/>
            <person name="Rea M.C."/>
            <person name="O'Sullivan O."/>
            <person name="Ritari J."/>
            <person name="Douillard F.P."/>
            <person name="Paul Ross R."/>
            <person name="Yang R."/>
            <person name="Briner A.E."/>
            <person name="Felis G.E."/>
            <person name="de Vos W.M."/>
            <person name="Barrangou R."/>
            <person name="Klaenhammer T.R."/>
            <person name="Caufield P.W."/>
            <person name="Cui Y."/>
            <person name="Zhang H."/>
            <person name="O'Toole P.W."/>
        </authorList>
    </citation>
    <scope>NUCLEOTIDE SEQUENCE [LARGE SCALE GENOMIC DNA]</scope>
    <source>
        <strain evidence="9 10">DSM 12744</strain>
    </source>
</reference>
<comment type="caution">
    <text evidence="9">The sequence shown here is derived from an EMBL/GenBank/DDBJ whole genome shotgun (WGS) entry which is preliminary data.</text>
</comment>
<dbReference type="PANTHER" id="PTHR30193">
    <property type="entry name" value="ABC TRANSPORTER PERMEASE PROTEIN"/>
    <property type="match status" value="1"/>
</dbReference>
<keyword evidence="6 7" id="KW-0472">Membrane</keyword>
<feature type="transmembrane region" description="Helical" evidence="7">
    <location>
        <begin position="272"/>
        <end position="292"/>
    </location>
</feature>
<dbReference type="InterPro" id="IPR000515">
    <property type="entry name" value="MetI-like"/>
</dbReference>
<evidence type="ECO:0000256" key="4">
    <source>
        <dbReference type="ARBA" id="ARBA00022692"/>
    </source>
</evidence>
<accession>A0A0R1N9X8</accession>
<proteinExistence type="inferred from homology"/>
<keyword evidence="4 7" id="KW-0812">Transmembrane</keyword>
<dbReference type="PANTHER" id="PTHR30193:SF37">
    <property type="entry name" value="INNER MEMBRANE ABC TRANSPORTER PERMEASE PROTEIN YCJO"/>
    <property type="match status" value="1"/>
</dbReference>
<dbReference type="EMBL" id="AZEC01000001">
    <property type="protein sequence ID" value="KRL14677.1"/>
    <property type="molecule type" value="Genomic_DNA"/>
</dbReference>
<comment type="similarity">
    <text evidence="7">Belongs to the binding-protein-dependent transport system permease family.</text>
</comment>